<dbReference type="PROSITE" id="PS51393">
    <property type="entry name" value="LIPOXYGENASE_3"/>
    <property type="match status" value="1"/>
</dbReference>
<organism evidence="5 6">
    <name type="scientific">Ophiophagus hannah</name>
    <name type="common">King cobra</name>
    <name type="synonym">Naja hannah</name>
    <dbReference type="NCBI Taxonomy" id="8665"/>
    <lineage>
        <taxon>Eukaryota</taxon>
        <taxon>Metazoa</taxon>
        <taxon>Chordata</taxon>
        <taxon>Craniata</taxon>
        <taxon>Vertebrata</taxon>
        <taxon>Euteleostomi</taxon>
        <taxon>Lepidosauria</taxon>
        <taxon>Squamata</taxon>
        <taxon>Bifurcata</taxon>
        <taxon>Unidentata</taxon>
        <taxon>Episquamata</taxon>
        <taxon>Toxicofera</taxon>
        <taxon>Serpentes</taxon>
        <taxon>Colubroidea</taxon>
        <taxon>Elapidae</taxon>
        <taxon>Elapinae</taxon>
        <taxon>Ophiophagus</taxon>
    </lineage>
</organism>
<dbReference type="EMBL" id="AZIM01005716">
    <property type="protein sequence ID" value="ETE59265.1"/>
    <property type="molecule type" value="Genomic_DNA"/>
</dbReference>
<feature type="non-terminal residue" evidence="5">
    <location>
        <position position="118"/>
    </location>
</feature>
<sequence>FVTDIINIYYGSEEAVCEDLELKAFVKDIFVYGMRGNKDSGFPKTIKTREKLSEYLTIVIFTSSAQHAAVNFGQMVEEAEPPAAWGEAVMAETLLQTGEKLWWIVALEVSRTKFPHLS</sequence>
<gene>
    <name evidence="5" type="ORF">L345_15007</name>
</gene>
<dbReference type="PANTHER" id="PTHR11771">
    <property type="entry name" value="LIPOXYGENASE"/>
    <property type="match status" value="1"/>
</dbReference>
<protein>
    <recommendedName>
        <fullName evidence="4">Lipoxygenase domain-containing protein</fullName>
    </recommendedName>
</protein>
<dbReference type="Proteomes" id="UP000018936">
    <property type="component" value="Unassembled WGS sequence"/>
</dbReference>
<feature type="non-terminal residue" evidence="5">
    <location>
        <position position="1"/>
    </location>
</feature>
<evidence type="ECO:0000256" key="1">
    <source>
        <dbReference type="ARBA" id="ARBA00022723"/>
    </source>
</evidence>
<evidence type="ECO:0000313" key="6">
    <source>
        <dbReference type="Proteomes" id="UP000018936"/>
    </source>
</evidence>
<dbReference type="SUPFAM" id="SSF48484">
    <property type="entry name" value="Lipoxigenase"/>
    <property type="match status" value="1"/>
</dbReference>
<dbReference type="Pfam" id="PF00305">
    <property type="entry name" value="Lipoxygenase"/>
    <property type="match status" value="1"/>
</dbReference>
<evidence type="ECO:0000256" key="2">
    <source>
        <dbReference type="ARBA" id="ARBA00022964"/>
    </source>
</evidence>
<dbReference type="GO" id="GO:0034440">
    <property type="term" value="P:lipid oxidation"/>
    <property type="evidence" value="ECO:0007669"/>
    <property type="project" value="InterPro"/>
</dbReference>
<proteinExistence type="predicted"/>
<name>V8NAZ6_OPHHA</name>
<reference evidence="5 6" key="1">
    <citation type="journal article" date="2013" name="Proc. Natl. Acad. Sci. U.S.A.">
        <title>The king cobra genome reveals dynamic gene evolution and adaptation in the snake venom system.</title>
        <authorList>
            <person name="Vonk F.J."/>
            <person name="Casewell N.R."/>
            <person name="Henkel C.V."/>
            <person name="Heimberg A.M."/>
            <person name="Jansen H.J."/>
            <person name="McCleary R.J."/>
            <person name="Kerkkamp H.M."/>
            <person name="Vos R.A."/>
            <person name="Guerreiro I."/>
            <person name="Calvete J.J."/>
            <person name="Wuster W."/>
            <person name="Woods A.E."/>
            <person name="Logan J.M."/>
            <person name="Harrison R.A."/>
            <person name="Castoe T.A."/>
            <person name="de Koning A.P."/>
            <person name="Pollock D.D."/>
            <person name="Yandell M."/>
            <person name="Calderon D."/>
            <person name="Renjifo C."/>
            <person name="Currier R.B."/>
            <person name="Salgado D."/>
            <person name="Pla D."/>
            <person name="Sanz L."/>
            <person name="Hyder A.S."/>
            <person name="Ribeiro J.M."/>
            <person name="Arntzen J.W."/>
            <person name="van den Thillart G.E."/>
            <person name="Boetzer M."/>
            <person name="Pirovano W."/>
            <person name="Dirks R.P."/>
            <person name="Spaink H.P."/>
            <person name="Duboule D."/>
            <person name="McGlinn E."/>
            <person name="Kini R.M."/>
            <person name="Richardson M.K."/>
        </authorList>
    </citation>
    <scope>NUCLEOTIDE SEQUENCE</scope>
    <source>
        <tissue evidence="5">Blood</tissue>
    </source>
</reference>
<dbReference type="InterPro" id="IPR013819">
    <property type="entry name" value="LipOase_C"/>
</dbReference>
<accession>V8NAZ6</accession>
<feature type="domain" description="Lipoxygenase" evidence="4">
    <location>
        <begin position="1"/>
        <end position="74"/>
    </location>
</feature>
<keyword evidence="1" id="KW-0479">Metal-binding</keyword>
<dbReference type="GO" id="GO:0016702">
    <property type="term" value="F:oxidoreductase activity, acting on single donors with incorporation of molecular oxygen, incorporation of two atoms of oxygen"/>
    <property type="evidence" value="ECO:0007669"/>
    <property type="project" value="InterPro"/>
</dbReference>
<evidence type="ECO:0000256" key="3">
    <source>
        <dbReference type="ARBA" id="ARBA00023002"/>
    </source>
</evidence>
<dbReference type="InterPro" id="IPR000907">
    <property type="entry name" value="LipOase"/>
</dbReference>
<evidence type="ECO:0000313" key="5">
    <source>
        <dbReference type="EMBL" id="ETE59265.1"/>
    </source>
</evidence>
<keyword evidence="6" id="KW-1185">Reference proteome</keyword>
<keyword evidence="3" id="KW-0560">Oxidoreductase</keyword>
<dbReference type="Gene3D" id="1.20.245.10">
    <property type="entry name" value="Lipoxygenase-1, Domain 5"/>
    <property type="match status" value="1"/>
</dbReference>
<dbReference type="OrthoDB" id="407298at2759"/>
<comment type="caution">
    <text evidence="5">The sequence shown here is derived from an EMBL/GenBank/DDBJ whole genome shotgun (WGS) entry which is preliminary data.</text>
</comment>
<dbReference type="InterPro" id="IPR036226">
    <property type="entry name" value="LipOase_C_sf"/>
</dbReference>
<keyword evidence="2" id="KW-0223">Dioxygenase</keyword>
<dbReference type="AlphaFoldDB" id="V8NAZ6"/>
<evidence type="ECO:0000259" key="4">
    <source>
        <dbReference type="PROSITE" id="PS51393"/>
    </source>
</evidence>
<dbReference type="GO" id="GO:0046872">
    <property type="term" value="F:metal ion binding"/>
    <property type="evidence" value="ECO:0007669"/>
    <property type="project" value="UniProtKB-KW"/>
</dbReference>